<gene>
    <name evidence="1" type="ORF">PRLR5076_18350</name>
</gene>
<organism evidence="1 2">
    <name type="scientific">Prevotella lacticifex</name>
    <dbReference type="NCBI Taxonomy" id="2854755"/>
    <lineage>
        <taxon>Bacteria</taxon>
        <taxon>Pseudomonadati</taxon>
        <taxon>Bacteroidota</taxon>
        <taxon>Bacteroidia</taxon>
        <taxon>Bacteroidales</taxon>
        <taxon>Prevotellaceae</taxon>
        <taxon>Prevotella</taxon>
    </lineage>
</organism>
<name>A0A9R1CXR5_9BACT</name>
<keyword evidence="2" id="KW-1185">Reference proteome</keyword>
<evidence type="ECO:0000313" key="2">
    <source>
        <dbReference type="Proteomes" id="UP000825483"/>
    </source>
</evidence>
<accession>A0A9R1CXR5</accession>
<evidence type="ECO:0000313" key="1">
    <source>
        <dbReference type="EMBL" id="GJG58984.1"/>
    </source>
</evidence>
<comment type="caution">
    <text evidence="1">The sequence shown here is derived from an EMBL/GenBank/DDBJ whole genome shotgun (WGS) entry which is preliminary data.</text>
</comment>
<sequence length="116" mass="12993">MRKANVLVKYKVPAGTELTKLTHRSATTYIYVGKPMDPSEGSESVVQLNDKLVNVKDIEGYMKHVRKSASDEDKDNLEASIKADRQTKMGIITDIKQALRNANILKINYSATSEHK</sequence>
<reference evidence="1" key="1">
    <citation type="journal article" date="2022" name="Int. J. Syst. Evol. Microbiol.">
        <title>Prevotella lacticifex sp. nov., isolated from the rumen of cows.</title>
        <authorList>
            <person name="Shinkai T."/>
            <person name="Ikeyama N."/>
            <person name="Kumagai M."/>
            <person name="Ohmori H."/>
            <person name="Sakamoto M."/>
            <person name="Ohkuma M."/>
            <person name="Mitsumori M."/>
        </authorList>
    </citation>
    <scope>NUCLEOTIDE SEQUENCE</scope>
    <source>
        <strain evidence="1">R5076</strain>
    </source>
</reference>
<dbReference type="AlphaFoldDB" id="A0A9R1CXR5"/>
<dbReference type="Proteomes" id="UP000825483">
    <property type="component" value="Unassembled WGS sequence"/>
</dbReference>
<protein>
    <submittedName>
        <fullName evidence="1">Uncharacterized protein</fullName>
    </submittedName>
</protein>
<proteinExistence type="predicted"/>
<dbReference type="EMBL" id="BPUB01000002">
    <property type="protein sequence ID" value="GJG58984.1"/>
    <property type="molecule type" value="Genomic_DNA"/>
</dbReference>